<dbReference type="PATRIC" id="fig|1675527.3.peg.3599"/>
<dbReference type="RefSeq" id="WP_049644073.1">
    <property type="nucleotide sequence ID" value="NZ_LFTY01000002.1"/>
</dbReference>
<feature type="transmembrane region" description="Helical" evidence="2">
    <location>
        <begin position="98"/>
        <end position="117"/>
    </location>
</feature>
<keyword evidence="2" id="KW-0812">Transmembrane</keyword>
<name>A0A0J9E709_9RHOB</name>
<reference evidence="3 4" key="1">
    <citation type="submission" date="2015-06" db="EMBL/GenBank/DDBJ databases">
        <title>Draft genome sequence of an Alphaproteobacteria species associated to the Mediterranean sponge Oscarella lobularis.</title>
        <authorList>
            <person name="Jourda C."/>
            <person name="Santini S."/>
            <person name="Claverie J.-M."/>
        </authorList>
    </citation>
    <scope>NUCLEOTIDE SEQUENCE [LARGE SCALE GENOMIC DNA]</scope>
    <source>
        <strain evidence="3">IGS</strain>
    </source>
</reference>
<dbReference type="EMBL" id="LFTY01000002">
    <property type="protein sequence ID" value="KMW58466.1"/>
    <property type="molecule type" value="Genomic_DNA"/>
</dbReference>
<feature type="transmembrane region" description="Helical" evidence="2">
    <location>
        <begin position="59"/>
        <end position="77"/>
    </location>
</feature>
<dbReference type="STRING" id="1675527.AIOL_003441"/>
<evidence type="ECO:0000313" key="4">
    <source>
        <dbReference type="Proteomes" id="UP000037178"/>
    </source>
</evidence>
<feature type="region of interest" description="Disordered" evidence="1">
    <location>
        <begin position="1"/>
        <end position="29"/>
    </location>
</feature>
<dbReference type="Proteomes" id="UP000037178">
    <property type="component" value="Unassembled WGS sequence"/>
</dbReference>
<dbReference type="OrthoDB" id="7375296at2"/>
<proteinExistence type="predicted"/>
<comment type="caution">
    <text evidence="3">The sequence shown here is derived from an EMBL/GenBank/DDBJ whole genome shotgun (WGS) entry which is preliminary data.</text>
</comment>
<evidence type="ECO:0000256" key="1">
    <source>
        <dbReference type="SAM" id="MobiDB-lite"/>
    </source>
</evidence>
<dbReference type="Pfam" id="PF10112">
    <property type="entry name" value="Halogen_Hydrol"/>
    <property type="match status" value="1"/>
</dbReference>
<keyword evidence="2" id="KW-0472">Membrane</keyword>
<feature type="transmembrane region" description="Helical" evidence="2">
    <location>
        <begin position="123"/>
        <end position="141"/>
    </location>
</feature>
<evidence type="ECO:0008006" key="5">
    <source>
        <dbReference type="Google" id="ProtNLM"/>
    </source>
</evidence>
<protein>
    <recommendedName>
        <fullName evidence="5">5-bromo-4-chloroindolyl phosphate hydrolysis protein</fullName>
    </recommendedName>
</protein>
<evidence type="ECO:0000313" key="3">
    <source>
        <dbReference type="EMBL" id="KMW58466.1"/>
    </source>
</evidence>
<keyword evidence="2" id="KW-1133">Transmembrane helix</keyword>
<dbReference type="AlphaFoldDB" id="A0A0J9E709"/>
<accession>A0A0J9E709</accession>
<sequence>MAQRYGGKFSPDGQSDNARPAPKSPFQNRRRTRVGARVNLLFVVPLVFSWKAFGSEPLALALYLAALGVMLLAAWMTREGIKAQEAYDARKIAKRPALPRKMLGSVLIGLGLAVGAIAGAQGIAAAGIFAVLGAALHFLAFGPDPMRDKGAEGIDAFQTDRVAKAVDEAEARLAAMADAGLRAEDREVTTRIERFQATAREMFRTVEQDPRDLSSARRFLGVLLNGARDATVKFSDIYAQNREPQVKYDYLRLLDELEGTFAAKTETLLSDNRTDLNVEMDVLRDLLDREGLNKDS</sequence>
<keyword evidence="4" id="KW-1185">Reference proteome</keyword>
<feature type="transmembrane region" description="Helical" evidence="2">
    <location>
        <begin position="34"/>
        <end position="53"/>
    </location>
</feature>
<dbReference type="InterPro" id="IPR018770">
    <property type="entry name" value="ChloroindolylP_hydrolase"/>
</dbReference>
<gene>
    <name evidence="3" type="ORF">AIOL_003441</name>
</gene>
<organism evidence="3 4">
    <name type="scientific">Candidatus Rhodobacter oscarellae</name>
    <dbReference type="NCBI Taxonomy" id="1675527"/>
    <lineage>
        <taxon>Bacteria</taxon>
        <taxon>Pseudomonadati</taxon>
        <taxon>Pseudomonadota</taxon>
        <taxon>Alphaproteobacteria</taxon>
        <taxon>Rhodobacterales</taxon>
        <taxon>Rhodobacter group</taxon>
        <taxon>Rhodobacter</taxon>
    </lineage>
</organism>
<evidence type="ECO:0000256" key="2">
    <source>
        <dbReference type="SAM" id="Phobius"/>
    </source>
</evidence>